<organism evidence="4 5">
    <name type="scientific">Filobasidium floriforme</name>
    <dbReference type="NCBI Taxonomy" id="5210"/>
    <lineage>
        <taxon>Eukaryota</taxon>
        <taxon>Fungi</taxon>
        <taxon>Dikarya</taxon>
        <taxon>Basidiomycota</taxon>
        <taxon>Agaricomycotina</taxon>
        <taxon>Tremellomycetes</taxon>
        <taxon>Filobasidiales</taxon>
        <taxon>Filobasidiaceae</taxon>
        <taxon>Filobasidium</taxon>
    </lineage>
</organism>
<proteinExistence type="predicted"/>
<dbReference type="Proteomes" id="UP000812966">
    <property type="component" value="Unassembled WGS sequence"/>
</dbReference>
<feature type="domain" description="SCP" evidence="3">
    <location>
        <begin position="150"/>
        <end position="280"/>
    </location>
</feature>
<dbReference type="InterPro" id="IPR035940">
    <property type="entry name" value="CAP_sf"/>
</dbReference>
<dbReference type="AlphaFoldDB" id="A0A8K0NW12"/>
<feature type="compositionally biased region" description="Polar residues" evidence="1">
    <location>
        <begin position="121"/>
        <end position="146"/>
    </location>
</feature>
<evidence type="ECO:0000256" key="1">
    <source>
        <dbReference type="SAM" id="MobiDB-lite"/>
    </source>
</evidence>
<feature type="compositionally biased region" description="Low complexity" evidence="1">
    <location>
        <begin position="76"/>
        <end position="120"/>
    </location>
</feature>
<sequence>MLFTTPLVALLSVLPFLASATAEPELGLSIKKVDMARKRQATGGNYVSDYNQCTQVCDGYFGKPTTTIAGNNAVVSPTTRTTRAGTSTARPTTTTTSTRASSSTTPKPSTTTAATTRASSGVISSATSVKPTTSQPAATGSTSVGGATAAQQKLILDLHNAERKDYGANPLTWNSQLEKYALDYAKGCAWKHSGGPYGENLAASYGYPDAISQGINGWNNERSDYNPASPMYSHWTQVVWKGTSEVGCALVKCPAGSIQPGWGETQYLVCEYQKPGNYAGQYGTNVGTRVAA</sequence>
<keyword evidence="5" id="KW-1185">Reference proteome</keyword>
<dbReference type="PANTHER" id="PTHR10334">
    <property type="entry name" value="CYSTEINE-RICH SECRETORY PROTEIN-RELATED"/>
    <property type="match status" value="1"/>
</dbReference>
<dbReference type="Gene3D" id="3.40.33.10">
    <property type="entry name" value="CAP"/>
    <property type="match status" value="1"/>
</dbReference>
<protein>
    <recommendedName>
        <fullName evidence="3">SCP domain-containing protein</fullName>
    </recommendedName>
</protein>
<dbReference type="InterPro" id="IPR001283">
    <property type="entry name" value="CRISP-related"/>
</dbReference>
<dbReference type="Pfam" id="PF00188">
    <property type="entry name" value="CAP"/>
    <property type="match status" value="1"/>
</dbReference>
<accession>A0A8K0NW12</accession>
<feature type="signal peptide" evidence="2">
    <location>
        <begin position="1"/>
        <end position="22"/>
    </location>
</feature>
<evidence type="ECO:0000256" key="2">
    <source>
        <dbReference type="SAM" id="SignalP"/>
    </source>
</evidence>
<evidence type="ECO:0000313" key="4">
    <source>
        <dbReference type="EMBL" id="KAG7580105.1"/>
    </source>
</evidence>
<dbReference type="SUPFAM" id="SSF55797">
    <property type="entry name" value="PR-1-like"/>
    <property type="match status" value="1"/>
</dbReference>
<name>A0A8K0NW12_9TREE</name>
<feature type="region of interest" description="Disordered" evidence="1">
    <location>
        <begin position="74"/>
        <end position="146"/>
    </location>
</feature>
<reference evidence="4" key="1">
    <citation type="submission" date="2020-04" db="EMBL/GenBank/DDBJ databases">
        <title>Analysis of mating type loci in Filobasidium floriforme.</title>
        <authorList>
            <person name="Nowrousian M."/>
        </authorList>
    </citation>
    <scope>NUCLEOTIDE SEQUENCE</scope>
    <source>
        <strain evidence="4">CBS 6242</strain>
    </source>
</reference>
<evidence type="ECO:0000259" key="3">
    <source>
        <dbReference type="SMART" id="SM00198"/>
    </source>
</evidence>
<dbReference type="SMART" id="SM00198">
    <property type="entry name" value="SCP"/>
    <property type="match status" value="1"/>
</dbReference>
<keyword evidence="2" id="KW-0732">Signal</keyword>
<dbReference type="InterPro" id="IPR014044">
    <property type="entry name" value="CAP_dom"/>
</dbReference>
<dbReference type="PRINTS" id="PR00837">
    <property type="entry name" value="V5TPXLIKE"/>
</dbReference>
<feature type="chain" id="PRO_5035441201" description="SCP domain-containing protein" evidence="2">
    <location>
        <begin position="23"/>
        <end position="292"/>
    </location>
</feature>
<comment type="caution">
    <text evidence="4">The sequence shown here is derived from an EMBL/GenBank/DDBJ whole genome shotgun (WGS) entry which is preliminary data.</text>
</comment>
<dbReference type="EMBL" id="JABELV010000001">
    <property type="protein sequence ID" value="KAG7580105.1"/>
    <property type="molecule type" value="Genomic_DNA"/>
</dbReference>
<gene>
    <name evidence="4" type="ORF">FFLO_00076</name>
</gene>
<evidence type="ECO:0000313" key="5">
    <source>
        <dbReference type="Proteomes" id="UP000812966"/>
    </source>
</evidence>